<comment type="domain">
    <text evidence="6">The Q motif is unique to and characteristic of the DEAD box family of RNA helicases and controls ATP binding and hydrolysis.</text>
</comment>
<dbReference type="SMART" id="SM00487">
    <property type="entry name" value="DEXDc"/>
    <property type="match status" value="1"/>
</dbReference>
<comment type="catalytic activity">
    <reaction evidence="6">
        <text>ATP + H2O = ADP + phosphate + H(+)</text>
        <dbReference type="Rhea" id="RHEA:13065"/>
        <dbReference type="ChEBI" id="CHEBI:15377"/>
        <dbReference type="ChEBI" id="CHEBI:15378"/>
        <dbReference type="ChEBI" id="CHEBI:30616"/>
        <dbReference type="ChEBI" id="CHEBI:43474"/>
        <dbReference type="ChEBI" id="CHEBI:456216"/>
        <dbReference type="EC" id="3.6.4.13"/>
    </reaction>
</comment>
<comment type="similarity">
    <text evidence="6">Belongs to the DEAD box helicase family.</text>
</comment>
<dbReference type="PANTHER" id="PTHR24031">
    <property type="entry name" value="RNA HELICASE"/>
    <property type="match status" value="1"/>
</dbReference>
<dbReference type="Proteomes" id="UP000030655">
    <property type="component" value="Unassembled WGS sequence"/>
</dbReference>
<gene>
    <name evidence="9" type="ORF">H312_01502</name>
</gene>
<keyword evidence="1 6" id="KW-0547">Nucleotide-binding</keyword>
<reference evidence="9 10" key="2">
    <citation type="submission" date="2014-03" db="EMBL/GenBank/DDBJ databases">
        <title>The Genome Sequence of Anncaliia algerae insect isolate PRA339.</title>
        <authorList>
            <consortium name="The Broad Institute Genome Sequencing Platform"/>
            <consortium name="The Broad Institute Genome Sequencing Center for Infectious Disease"/>
            <person name="Cuomo C."/>
            <person name="Becnel J."/>
            <person name="Sanscrainte N."/>
            <person name="Walker B."/>
            <person name="Young S.K."/>
            <person name="Zeng Q."/>
            <person name="Gargeya S."/>
            <person name="Fitzgerald M."/>
            <person name="Haas B."/>
            <person name="Abouelleil A."/>
            <person name="Alvarado L."/>
            <person name="Arachchi H.M."/>
            <person name="Berlin A.M."/>
            <person name="Chapman S.B."/>
            <person name="Dewar J."/>
            <person name="Goldberg J."/>
            <person name="Griggs A."/>
            <person name="Gujja S."/>
            <person name="Hansen M."/>
            <person name="Howarth C."/>
            <person name="Imamovic A."/>
            <person name="Larimer J."/>
            <person name="McCowan C."/>
            <person name="Murphy C."/>
            <person name="Neiman D."/>
            <person name="Pearson M."/>
            <person name="Priest M."/>
            <person name="Roberts A."/>
            <person name="Saif S."/>
            <person name="Shea T."/>
            <person name="Sisk P."/>
            <person name="Sykes S."/>
            <person name="Wortman J."/>
            <person name="Nusbaum C."/>
            <person name="Birren B."/>
        </authorList>
    </citation>
    <scope>NUCLEOTIDE SEQUENCE [LARGE SCALE GENOMIC DNA]</scope>
    <source>
        <strain evidence="9 10">PRA339</strain>
    </source>
</reference>
<dbReference type="PROSITE" id="PS51192">
    <property type="entry name" value="HELICASE_ATP_BIND_1"/>
    <property type="match status" value="1"/>
</dbReference>
<dbReference type="CDD" id="cd18787">
    <property type="entry name" value="SF2_C_DEAD"/>
    <property type="match status" value="1"/>
</dbReference>
<evidence type="ECO:0000313" key="9">
    <source>
        <dbReference type="EMBL" id="KCZ81078.1"/>
    </source>
</evidence>
<dbReference type="GO" id="GO:0016787">
    <property type="term" value="F:hydrolase activity"/>
    <property type="evidence" value="ECO:0007669"/>
    <property type="project" value="UniProtKB-KW"/>
</dbReference>
<dbReference type="InterPro" id="IPR014001">
    <property type="entry name" value="Helicase_ATP-bd"/>
</dbReference>
<evidence type="ECO:0000256" key="1">
    <source>
        <dbReference type="ARBA" id="ARBA00022741"/>
    </source>
</evidence>
<dbReference type="EMBL" id="KK365151">
    <property type="protein sequence ID" value="KCZ81078.1"/>
    <property type="molecule type" value="Genomic_DNA"/>
</dbReference>
<feature type="domain" description="Helicase C-terminal" evidence="8">
    <location>
        <begin position="290"/>
        <end position="440"/>
    </location>
</feature>
<name>A0A059F1E7_9MICR</name>
<keyword evidence="4 6" id="KW-0067">ATP-binding</keyword>
<keyword evidence="3 6" id="KW-0347">Helicase</keyword>
<evidence type="ECO:0000256" key="3">
    <source>
        <dbReference type="ARBA" id="ARBA00022806"/>
    </source>
</evidence>
<dbReference type="HOGENOM" id="CLU_003041_1_0_1"/>
<evidence type="ECO:0000313" key="10">
    <source>
        <dbReference type="Proteomes" id="UP000030655"/>
    </source>
</evidence>
<dbReference type="InterPro" id="IPR044742">
    <property type="entry name" value="DEAD/DEAH_RhlB"/>
</dbReference>
<dbReference type="OrthoDB" id="10265785at2759"/>
<dbReference type="EC" id="3.6.4.13" evidence="6"/>
<dbReference type="Pfam" id="PF00270">
    <property type="entry name" value="DEAD"/>
    <property type="match status" value="1"/>
</dbReference>
<dbReference type="SMART" id="SM00490">
    <property type="entry name" value="HELICc"/>
    <property type="match status" value="1"/>
</dbReference>
<keyword evidence="10" id="KW-1185">Reference proteome</keyword>
<dbReference type="SUPFAM" id="SSF52540">
    <property type="entry name" value="P-loop containing nucleoside triphosphate hydrolases"/>
    <property type="match status" value="1"/>
</dbReference>
<evidence type="ECO:0000256" key="4">
    <source>
        <dbReference type="ARBA" id="ARBA00022840"/>
    </source>
</evidence>
<evidence type="ECO:0000259" key="7">
    <source>
        <dbReference type="PROSITE" id="PS51192"/>
    </source>
</evidence>
<keyword evidence="5 6" id="KW-0694">RNA-binding</keyword>
<evidence type="ECO:0000256" key="6">
    <source>
        <dbReference type="RuleBase" id="RU365068"/>
    </source>
</evidence>
<feature type="domain" description="Helicase ATP-binding" evidence="7">
    <location>
        <begin position="73"/>
        <end position="232"/>
    </location>
</feature>
<dbReference type="GO" id="GO:0005524">
    <property type="term" value="F:ATP binding"/>
    <property type="evidence" value="ECO:0007669"/>
    <property type="project" value="UniProtKB-UniRule"/>
</dbReference>
<dbReference type="GO" id="GO:0003724">
    <property type="term" value="F:RNA helicase activity"/>
    <property type="evidence" value="ECO:0007669"/>
    <property type="project" value="UniProtKB-EC"/>
</dbReference>
<keyword evidence="2 6" id="KW-0378">Hydrolase</keyword>
<dbReference type="AlphaFoldDB" id="A0A059F1E7"/>
<accession>A0A059F1E7</accession>
<dbReference type="InterPro" id="IPR001650">
    <property type="entry name" value="Helicase_C-like"/>
</dbReference>
<dbReference type="STRING" id="1288291.A0A059F1E7"/>
<dbReference type="Pfam" id="PF00271">
    <property type="entry name" value="Helicase_C"/>
    <property type="match status" value="1"/>
</dbReference>
<proteinExistence type="inferred from homology"/>
<comment type="function">
    <text evidence="6">RNA helicase.</text>
</comment>
<dbReference type="VEuPathDB" id="MicrosporidiaDB:H312_01502"/>
<dbReference type="InterPro" id="IPR027417">
    <property type="entry name" value="P-loop_NTPase"/>
</dbReference>
<evidence type="ECO:0000256" key="2">
    <source>
        <dbReference type="ARBA" id="ARBA00022801"/>
    </source>
</evidence>
<organism evidence="9 10">
    <name type="scientific">Anncaliia algerae PRA339</name>
    <dbReference type="NCBI Taxonomy" id="1288291"/>
    <lineage>
        <taxon>Eukaryota</taxon>
        <taxon>Fungi</taxon>
        <taxon>Fungi incertae sedis</taxon>
        <taxon>Microsporidia</taxon>
        <taxon>Tubulinosematoidea</taxon>
        <taxon>Tubulinosematidae</taxon>
        <taxon>Anncaliia</taxon>
    </lineage>
</organism>
<protein>
    <recommendedName>
        <fullName evidence="6">ATP-dependent RNA helicase</fullName>
        <ecNumber evidence="6">3.6.4.13</ecNumber>
    </recommendedName>
</protein>
<evidence type="ECO:0000256" key="5">
    <source>
        <dbReference type="ARBA" id="ARBA00022884"/>
    </source>
</evidence>
<dbReference type="Gene3D" id="3.40.50.300">
    <property type="entry name" value="P-loop containing nucleotide triphosphate hydrolases"/>
    <property type="match status" value="2"/>
</dbReference>
<evidence type="ECO:0000259" key="8">
    <source>
        <dbReference type="PROSITE" id="PS51194"/>
    </source>
</evidence>
<sequence length="450" mass="51630">MDSESLTVAKELLLSLKTDTTDIKSSGIEEVNMLRGHHLKSDHFSSMRIPISLVNKLCERRIDKASFIQKSSIPPILEGNPVSVQSNSGSGKTIAYTIGILPKIIGDRSAQCLVITPTKELSRQVKEEMTFYADAMQLKVENPVTRNDYTPGKAEIIVGCPGTLLNLIDYFRDIKFVILDEADFLLQPEKMGQETLLILKLIPNAQRLYFSATYSFKIKDLIKSIENGKFLPHFKSDCESRLSYQSRMFLNQSNFIPTKELVTIYDTENKKPEEIKLFHTFVHENEKISFLLKLYDLLPMSQSIIFVNKRSTVDELKKIFENDYYKVSYIHGDMDTETRTKFVNEFSQGKTKILIATDIFSRGMDIPLVNAIINFDLPLSRFGLDTRTYIHRIGRSGRFGRKGFVLDFCSQENDFEAVNKVSKDLSFPNKFFQKNDLEAAWEQIENSNFY</sequence>
<reference evidence="10" key="1">
    <citation type="submission" date="2013-02" db="EMBL/GenBank/DDBJ databases">
        <authorList>
            <consortium name="The Broad Institute Genome Sequencing Platform"/>
            <person name="Cuomo C."/>
            <person name="Becnel J."/>
            <person name="Sanscrainte N."/>
            <person name="Walker B."/>
            <person name="Young S.K."/>
            <person name="Zeng Q."/>
            <person name="Gargeya S."/>
            <person name="Fitzgerald M."/>
            <person name="Haas B."/>
            <person name="Abouelleil A."/>
            <person name="Alvarado L."/>
            <person name="Arachchi H.M."/>
            <person name="Berlin A.M."/>
            <person name="Chapman S.B."/>
            <person name="Dewar J."/>
            <person name="Goldberg J."/>
            <person name="Griggs A."/>
            <person name="Gujja S."/>
            <person name="Hansen M."/>
            <person name="Howarth C."/>
            <person name="Imamovic A."/>
            <person name="Larimer J."/>
            <person name="McCowan C."/>
            <person name="Murphy C."/>
            <person name="Neiman D."/>
            <person name="Pearson M."/>
            <person name="Priest M."/>
            <person name="Roberts A."/>
            <person name="Saif S."/>
            <person name="Shea T."/>
            <person name="Sisk P."/>
            <person name="Sykes S."/>
            <person name="Wortman J."/>
            <person name="Nusbaum C."/>
            <person name="Birren B."/>
        </authorList>
    </citation>
    <scope>NUCLEOTIDE SEQUENCE [LARGE SCALE GENOMIC DNA]</scope>
    <source>
        <strain evidence="10">PRA339</strain>
    </source>
</reference>
<dbReference type="GO" id="GO:0003723">
    <property type="term" value="F:RNA binding"/>
    <property type="evidence" value="ECO:0007669"/>
    <property type="project" value="UniProtKB-UniRule"/>
</dbReference>
<dbReference type="CDD" id="cd00268">
    <property type="entry name" value="DEADc"/>
    <property type="match status" value="1"/>
</dbReference>
<dbReference type="InterPro" id="IPR011545">
    <property type="entry name" value="DEAD/DEAH_box_helicase_dom"/>
</dbReference>
<dbReference type="PROSITE" id="PS51194">
    <property type="entry name" value="HELICASE_CTER"/>
    <property type="match status" value="1"/>
</dbReference>